<organism evidence="1 2">
    <name type="scientific">Digitaria exilis</name>
    <dbReference type="NCBI Taxonomy" id="1010633"/>
    <lineage>
        <taxon>Eukaryota</taxon>
        <taxon>Viridiplantae</taxon>
        <taxon>Streptophyta</taxon>
        <taxon>Embryophyta</taxon>
        <taxon>Tracheophyta</taxon>
        <taxon>Spermatophyta</taxon>
        <taxon>Magnoliopsida</taxon>
        <taxon>Liliopsida</taxon>
        <taxon>Poales</taxon>
        <taxon>Poaceae</taxon>
        <taxon>PACMAD clade</taxon>
        <taxon>Panicoideae</taxon>
        <taxon>Panicodae</taxon>
        <taxon>Paniceae</taxon>
        <taxon>Anthephorinae</taxon>
        <taxon>Digitaria</taxon>
    </lineage>
</organism>
<keyword evidence="2" id="KW-1185">Reference proteome</keyword>
<dbReference type="EMBL" id="JACEFO010002102">
    <property type="protein sequence ID" value="KAF8683767.1"/>
    <property type="molecule type" value="Genomic_DNA"/>
</dbReference>
<sequence>MARQQQQQAARRTLPRRGQIKARIFASLFRCLVPKAEARKEAGKNKEVINSPRVCPVPGG</sequence>
<dbReference type="Proteomes" id="UP000636709">
    <property type="component" value="Unassembled WGS sequence"/>
</dbReference>
<evidence type="ECO:0000313" key="2">
    <source>
        <dbReference type="Proteomes" id="UP000636709"/>
    </source>
</evidence>
<gene>
    <name evidence="1" type="ORF">HU200_044700</name>
</gene>
<proteinExistence type="predicted"/>
<accession>A0A835EF99</accession>
<name>A0A835EF99_9POAL</name>
<protein>
    <submittedName>
        <fullName evidence="1">Uncharacterized protein</fullName>
    </submittedName>
</protein>
<dbReference type="AlphaFoldDB" id="A0A835EF99"/>
<comment type="caution">
    <text evidence="1">The sequence shown here is derived from an EMBL/GenBank/DDBJ whole genome shotgun (WGS) entry which is preliminary data.</text>
</comment>
<dbReference type="OrthoDB" id="743446at2759"/>
<reference evidence="1" key="1">
    <citation type="submission" date="2020-07" db="EMBL/GenBank/DDBJ databases">
        <title>Genome sequence and genetic diversity analysis of an under-domesticated orphan crop, white fonio (Digitaria exilis).</title>
        <authorList>
            <person name="Bennetzen J.L."/>
            <person name="Chen S."/>
            <person name="Ma X."/>
            <person name="Wang X."/>
            <person name="Yssel A.E.J."/>
            <person name="Chaluvadi S.R."/>
            <person name="Johnson M."/>
            <person name="Gangashetty P."/>
            <person name="Hamidou F."/>
            <person name="Sanogo M.D."/>
            <person name="Zwaenepoel A."/>
            <person name="Wallace J."/>
            <person name="Van De Peer Y."/>
            <person name="Van Deynze A."/>
        </authorList>
    </citation>
    <scope>NUCLEOTIDE SEQUENCE</scope>
    <source>
        <tissue evidence="1">Leaves</tissue>
    </source>
</reference>
<evidence type="ECO:0000313" key="1">
    <source>
        <dbReference type="EMBL" id="KAF8683767.1"/>
    </source>
</evidence>